<protein>
    <recommendedName>
        <fullName evidence="3">peptide-methionine (R)-S-oxide reductase</fullName>
        <ecNumber evidence="3">1.8.4.12</ecNumber>
    </recommendedName>
</protein>
<dbReference type="SUPFAM" id="SSF51316">
    <property type="entry name" value="Mss4-like"/>
    <property type="match status" value="1"/>
</dbReference>
<dbReference type="GO" id="GO:0030091">
    <property type="term" value="P:protein repair"/>
    <property type="evidence" value="ECO:0007669"/>
    <property type="project" value="InterPro"/>
</dbReference>
<dbReference type="EMBL" id="LN831302">
    <property type="protein sequence ID" value="CQH58376.1"/>
    <property type="molecule type" value="Genomic_DNA"/>
</dbReference>
<dbReference type="GO" id="GO:0033743">
    <property type="term" value="F:peptide-methionine (R)-S-oxide reductase activity"/>
    <property type="evidence" value="ECO:0007669"/>
    <property type="project" value="UniProtKB-EC"/>
</dbReference>
<dbReference type="GO" id="GO:0046872">
    <property type="term" value="F:metal ion binding"/>
    <property type="evidence" value="ECO:0007669"/>
    <property type="project" value="UniProtKB-KW"/>
</dbReference>
<dbReference type="STRING" id="1407499.HHUB_2737"/>
<evidence type="ECO:0000256" key="4">
    <source>
        <dbReference type="ARBA" id="ARBA00022723"/>
    </source>
</evidence>
<evidence type="ECO:0000256" key="8">
    <source>
        <dbReference type="SAM" id="MobiDB-lite"/>
    </source>
</evidence>
<keyword evidence="5" id="KW-0862">Zinc</keyword>
<feature type="compositionally biased region" description="Low complexity" evidence="8">
    <location>
        <begin position="1"/>
        <end position="18"/>
    </location>
</feature>
<dbReference type="PANTHER" id="PTHR10173:SF52">
    <property type="entry name" value="METHIONINE-R-SULFOXIDE REDUCTASE B1"/>
    <property type="match status" value="1"/>
</dbReference>
<dbReference type="EC" id="1.8.4.12" evidence="3"/>
<dbReference type="FunFam" id="2.170.150.20:FF:000001">
    <property type="entry name" value="Peptide methionine sulfoxide reductase MsrB"/>
    <property type="match status" value="1"/>
</dbReference>
<keyword evidence="4" id="KW-0479">Metal-binding</keyword>
<evidence type="ECO:0000256" key="6">
    <source>
        <dbReference type="ARBA" id="ARBA00023002"/>
    </source>
</evidence>
<dbReference type="InterPro" id="IPR011057">
    <property type="entry name" value="Mss4-like_sf"/>
</dbReference>
<evidence type="ECO:0000256" key="3">
    <source>
        <dbReference type="ARBA" id="ARBA00012499"/>
    </source>
</evidence>
<dbReference type="PANTHER" id="PTHR10173">
    <property type="entry name" value="METHIONINE SULFOXIDE REDUCTASE"/>
    <property type="match status" value="1"/>
</dbReference>
<name>A0A0U5H3X1_9EURY</name>
<dbReference type="NCBIfam" id="TIGR00357">
    <property type="entry name" value="peptide-methionine (R)-S-oxide reductase MsrB"/>
    <property type="match status" value="1"/>
</dbReference>
<dbReference type="Gene3D" id="2.170.150.20">
    <property type="entry name" value="Peptide methionine sulfoxide reductase"/>
    <property type="match status" value="1"/>
</dbReference>
<comment type="similarity">
    <text evidence="2">Belongs to the MsrB Met sulfoxide reductase family.</text>
</comment>
<dbReference type="PROSITE" id="PS51790">
    <property type="entry name" value="MSRB"/>
    <property type="match status" value="1"/>
</dbReference>
<comment type="catalytic activity">
    <reaction evidence="7">
        <text>L-methionyl-[protein] + [thioredoxin]-disulfide + H2O = L-methionyl-(R)-S-oxide-[protein] + [thioredoxin]-dithiol</text>
        <dbReference type="Rhea" id="RHEA:24164"/>
        <dbReference type="Rhea" id="RHEA-COMP:10698"/>
        <dbReference type="Rhea" id="RHEA-COMP:10700"/>
        <dbReference type="Rhea" id="RHEA-COMP:12313"/>
        <dbReference type="Rhea" id="RHEA-COMP:12314"/>
        <dbReference type="ChEBI" id="CHEBI:15377"/>
        <dbReference type="ChEBI" id="CHEBI:16044"/>
        <dbReference type="ChEBI" id="CHEBI:29950"/>
        <dbReference type="ChEBI" id="CHEBI:45764"/>
        <dbReference type="ChEBI" id="CHEBI:50058"/>
        <dbReference type="EC" id="1.8.4.12"/>
    </reaction>
</comment>
<dbReference type="KEGG" id="hhb:Hhub_2737"/>
<keyword evidence="11" id="KW-1185">Reference proteome</keyword>
<evidence type="ECO:0000256" key="5">
    <source>
        <dbReference type="ARBA" id="ARBA00022833"/>
    </source>
</evidence>
<accession>A0A0U5H3X1</accession>
<dbReference type="InterPro" id="IPR028427">
    <property type="entry name" value="Met_Sox_Rdtase_MsrB"/>
</dbReference>
<feature type="domain" description="MsrB" evidence="9">
    <location>
        <begin position="24"/>
        <end position="146"/>
    </location>
</feature>
<feature type="region of interest" description="Disordered" evidence="8">
    <location>
        <begin position="1"/>
        <end position="32"/>
    </location>
</feature>
<gene>
    <name evidence="10" type="primary">msrB</name>
    <name evidence="10" type="ORF">HHUB_2737</name>
</gene>
<evidence type="ECO:0000256" key="2">
    <source>
        <dbReference type="ARBA" id="ARBA00007174"/>
    </source>
</evidence>
<proteinExistence type="inferred from homology"/>
<dbReference type="InterPro" id="IPR002579">
    <property type="entry name" value="Met_Sox_Rdtase_MsrB_dom"/>
</dbReference>
<evidence type="ECO:0000256" key="1">
    <source>
        <dbReference type="ARBA" id="ARBA00001947"/>
    </source>
</evidence>
<organism evidence="10 11">
    <name type="scientific">Halobacterium hubeiense</name>
    <dbReference type="NCBI Taxonomy" id="1407499"/>
    <lineage>
        <taxon>Archaea</taxon>
        <taxon>Methanobacteriati</taxon>
        <taxon>Methanobacteriota</taxon>
        <taxon>Stenosarchaea group</taxon>
        <taxon>Halobacteria</taxon>
        <taxon>Halobacteriales</taxon>
        <taxon>Halobacteriaceae</taxon>
        <taxon>Halobacterium</taxon>
    </lineage>
</organism>
<dbReference type="AlphaFoldDB" id="A0A0U5H3X1"/>
<evidence type="ECO:0000313" key="10">
    <source>
        <dbReference type="EMBL" id="CQH58376.1"/>
    </source>
</evidence>
<keyword evidence="6 10" id="KW-0560">Oxidoreductase</keyword>
<evidence type="ECO:0000259" key="9">
    <source>
        <dbReference type="PROSITE" id="PS51790"/>
    </source>
</evidence>
<dbReference type="Pfam" id="PF01641">
    <property type="entry name" value="SelR"/>
    <property type="match status" value="1"/>
</dbReference>
<reference evidence="11" key="1">
    <citation type="journal article" date="2016" name="Environ. Microbiol.">
        <title>The complete genome of a viable archaeum isolated from 123-million-year-old rock salt.</title>
        <authorList>
            <person name="Jaakkola S.T."/>
            <person name="Pfeiffer F."/>
            <person name="Ravantti J.J."/>
            <person name="Guo Q."/>
            <person name="Liu Y."/>
            <person name="Chen X."/>
            <person name="Ma H."/>
            <person name="Yang C."/>
            <person name="Oksanen H.M."/>
            <person name="Bamford D.H."/>
        </authorList>
    </citation>
    <scope>NUCLEOTIDE SEQUENCE</scope>
    <source>
        <strain evidence="11">JI20-1</strain>
    </source>
</reference>
<comment type="cofactor">
    <cofactor evidence="1">
        <name>Zn(2+)</name>
        <dbReference type="ChEBI" id="CHEBI:29105"/>
    </cofactor>
</comment>
<dbReference type="Proteomes" id="UP000066737">
    <property type="component" value="Chromosome I"/>
</dbReference>
<evidence type="ECO:0000256" key="7">
    <source>
        <dbReference type="ARBA" id="ARBA00048488"/>
    </source>
</evidence>
<dbReference type="GO" id="GO:0006979">
    <property type="term" value="P:response to oxidative stress"/>
    <property type="evidence" value="ECO:0007669"/>
    <property type="project" value="InterPro"/>
</dbReference>
<sequence length="147" mass="16060">MSMSDASDSADTGSADASELPETEAEWRERLGDAEYEILRNAGTERPYSGEHVDRDEDGAYRCAGCGELLFDADTKFDAHCGWPSFWDAADSDAVERRPDQSNGMERTEVVCATCGGHLGHVFQDGPEPTGERFCINSAALEFDPKD</sequence>
<dbReference type="GO" id="GO:0005737">
    <property type="term" value="C:cytoplasm"/>
    <property type="evidence" value="ECO:0007669"/>
    <property type="project" value="TreeGrafter"/>
</dbReference>
<evidence type="ECO:0000313" key="11">
    <source>
        <dbReference type="Proteomes" id="UP000066737"/>
    </source>
</evidence>